<keyword evidence="2" id="KW-0175">Coiled coil</keyword>
<accession>A0A1M6HH91</accession>
<name>A0A1M6HH91_9BRAD</name>
<keyword evidence="1" id="KW-0732">Signal</keyword>
<evidence type="ECO:0000313" key="7">
    <source>
        <dbReference type="Proteomes" id="UP000189935"/>
    </source>
</evidence>
<reference evidence="6 7" key="1">
    <citation type="submission" date="2016-11" db="EMBL/GenBank/DDBJ databases">
        <authorList>
            <person name="Jaros S."/>
            <person name="Januszkiewicz K."/>
            <person name="Wedrychowicz H."/>
        </authorList>
    </citation>
    <scope>NUCLEOTIDE SEQUENCE [LARGE SCALE GENOMIC DNA]</scope>
    <source>
        <strain evidence="6 7">GAS499</strain>
    </source>
</reference>
<evidence type="ECO:0000313" key="6">
    <source>
        <dbReference type="EMBL" id="SHJ21596.1"/>
    </source>
</evidence>
<evidence type="ECO:0000256" key="2">
    <source>
        <dbReference type="SAM" id="Coils"/>
    </source>
</evidence>
<dbReference type="Pfam" id="PF02563">
    <property type="entry name" value="Poly_export"/>
    <property type="match status" value="1"/>
</dbReference>
<feature type="domain" description="Polysaccharide export protein N-terminal" evidence="3">
    <location>
        <begin position="12"/>
        <end position="75"/>
    </location>
</feature>
<evidence type="ECO:0000256" key="1">
    <source>
        <dbReference type="ARBA" id="ARBA00022729"/>
    </source>
</evidence>
<dbReference type="EMBL" id="LT670844">
    <property type="protein sequence ID" value="SHJ21596.1"/>
    <property type="molecule type" value="Genomic_DNA"/>
</dbReference>
<gene>
    <name evidence="6" type="ORF">SAMN05444159_0006</name>
</gene>
<dbReference type="Pfam" id="PF10531">
    <property type="entry name" value="SLBB"/>
    <property type="match status" value="1"/>
</dbReference>
<dbReference type="PANTHER" id="PTHR33619:SF3">
    <property type="entry name" value="POLYSACCHARIDE EXPORT PROTEIN GFCE-RELATED"/>
    <property type="match status" value="1"/>
</dbReference>
<proteinExistence type="predicted"/>
<dbReference type="Proteomes" id="UP000189935">
    <property type="component" value="Chromosome I"/>
</dbReference>
<evidence type="ECO:0000259" key="5">
    <source>
        <dbReference type="Pfam" id="PF25994"/>
    </source>
</evidence>
<sequence>MFCALLSWSIPAKAEYRIDAGDILEIAVAGMPDWRQRVEVQLDGSISYPLLGTLVVAGLSPSEVRTKIQSILPTKVFRQSTPDGRDHVVVLDADQVTANLVEYRPIYVNGDVSRPGVQAYRPLMTVRQAVALCGGYEIMRFRMNNPFLESADFRSEYESLWTDFAKEQVHIWRIRTELGEGDNLDRKVLQGVPLPASTISQITRLEAEQLKGRQEDYLREKEFLRRVIKQAEEHIGVLSESLQKEEEGVQADMQDFQRVTDLFGKGAVPITRITDARRAVLWSSTLKLQTTAQWMSQKKQREEVSRQLERLDDQRRMDLLRELQDAGVRLSQISARLQGVGEKLQYTALVRSQLVRGSGGKPQIAIIRKGENGRERLVAEEDFELQPGDVVEVALRAEQGVVLPPQ</sequence>
<feature type="coiled-coil region" evidence="2">
    <location>
        <begin position="207"/>
        <end position="234"/>
    </location>
</feature>
<dbReference type="AlphaFoldDB" id="A0A1M6HH91"/>
<dbReference type="InterPro" id="IPR058781">
    <property type="entry name" value="HH_AprE-like"/>
</dbReference>
<evidence type="ECO:0000259" key="3">
    <source>
        <dbReference type="Pfam" id="PF02563"/>
    </source>
</evidence>
<protein>
    <submittedName>
        <fullName evidence="6">Polysaccharide export outer membrane protein</fullName>
    </submittedName>
</protein>
<dbReference type="Pfam" id="PF25994">
    <property type="entry name" value="HH_AprE"/>
    <property type="match status" value="1"/>
</dbReference>
<dbReference type="InterPro" id="IPR049712">
    <property type="entry name" value="Poly_export"/>
</dbReference>
<dbReference type="InterPro" id="IPR003715">
    <property type="entry name" value="Poly_export_N"/>
</dbReference>
<organism evidence="6 7">
    <name type="scientific">Bradyrhizobium lablabi</name>
    <dbReference type="NCBI Taxonomy" id="722472"/>
    <lineage>
        <taxon>Bacteria</taxon>
        <taxon>Pseudomonadati</taxon>
        <taxon>Pseudomonadota</taxon>
        <taxon>Alphaproteobacteria</taxon>
        <taxon>Hyphomicrobiales</taxon>
        <taxon>Nitrobacteraceae</taxon>
        <taxon>Bradyrhizobium</taxon>
    </lineage>
</organism>
<evidence type="ECO:0000259" key="4">
    <source>
        <dbReference type="Pfam" id="PF10531"/>
    </source>
</evidence>
<dbReference type="GO" id="GO:0015159">
    <property type="term" value="F:polysaccharide transmembrane transporter activity"/>
    <property type="evidence" value="ECO:0007669"/>
    <property type="project" value="InterPro"/>
</dbReference>
<feature type="domain" description="Soluble ligand binding" evidence="4">
    <location>
        <begin position="106"/>
        <end position="136"/>
    </location>
</feature>
<dbReference type="InterPro" id="IPR019554">
    <property type="entry name" value="Soluble_ligand-bd"/>
</dbReference>
<dbReference type="Gene3D" id="3.30.1950.10">
    <property type="entry name" value="wza like domain"/>
    <property type="match status" value="1"/>
</dbReference>
<dbReference type="PANTHER" id="PTHR33619">
    <property type="entry name" value="POLYSACCHARIDE EXPORT PROTEIN GFCE-RELATED"/>
    <property type="match status" value="1"/>
</dbReference>
<feature type="domain" description="AprE-like long alpha-helical hairpin" evidence="5">
    <location>
        <begin position="154"/>
        <end position="339"/>
    </location>
</feature>